<dbReference type="EMBL" id="KZ613472">
    <property type="protein sequence ID" value="PMD24452.1"/>
    <property type="molecule type" value="Genomic_DNA"/>
</dbReference>
<dbReference type="AlphaFoldDB" id="A0A2J6QDV7"/>
<organism evidence="1 2">
    <name type="scientific">Hyaloscypha hepaticicola</name>
    <dbReference type="NCBI Taxonomy" id="2082293"/>
    <lineage>
        <taxon>Eukaryota</taxon>
        <taxon>Fungi</taxon>
        <taxon>Dikarya</taxon>
        <taxon>Ascomycota</taxon>
        <taxon>Pezizomycotina</taxon>
        <taxon>Leotiomycetes</taxon>
        <taxon>Helotiales</taxon>
        <taxon>Hyaloscyphaceae</taxon>
        <taxon>Hyaloscypha</taxon>
    </lineage>
</organism>
<accession>A0A2J6QDV7</accession>
<protein>
    <submittedName>
        <fullName evidence="1">Uncharacterized protein</fullName>
    </submittedName>
</protein>
<keyword evidence="2" id="KW-1185">Reference proteome</keyword>
<sequence>MASDPLGLRGEVSWRHIGVLTQECEEMRAPILDRRVDRWINPSGSAQQRLVRFTVQSVRAELIGMIIMQGVSRNEERYGMVERYAGPSAKTEVSALVEVFLVKRRAVGLRFGFSNAVPFALTQCQHSTIESDISHIYTTHAVETLLTHSAKVQARWKGLPALDSALRCLKEVDVQFEWAGRV</sequence>
<gene>
    <name evidence="1" type="ORF">NA56DRAFT_700085</name>
</gene>
<evidence type="ECO:0000313" key="2">
    <source>
        <dbReference type="Proteomes" id="UP000235672"/>
    </source>
</evidence>
<name>A0A2J6QDV7_9HELO</name>
<dbReference type="Proteomes" id="UP000235672">
    <property type="component" value="Unassembled WGS sequence"/>
</dbReference>
<evidence type="ECO:0000313" key="1">
    <source>
        <dbReference type="EMBL" id="PMD24452.1"/>
    </source>
</evidence>
<reference evidence="1 2" key="1">
    <citation type="submission" date="2016-05" db="EMBL/GenBank/DDBJ databases">
        <title>A degradative enzymes factory behind the ericoid mycorrhizal symbiosis.</title>
        <authorList>
            <consortium name="DOE Joint Genome Institute"/>
            <person name="Martino E."/>
            <person name="Morin E."/>
            <person name="Grelet G."/>
            <person name="Kuo A."/>
            <person name="Kohler A."/>
            <person name="Daghino S."/>
            <person name="Barry K."/>
            <person name="Choi C."/>
            <person name="Cichocki N."/>
            <person name="Clum A."/>
            <person name="Copeland A."/>
            <person name="Hainaut M."/>
            <person name="Haridas S."/>
            <person name="Labutti K."/>
            <person name="Lindquist E."/>
            <person name="Lipzen A."/>
            <person name="Khouja H.-R."/>
            <person name="Murat C."/>
            <person name="Ohm R."/>
            <person name="Olson A."/>
            <person name="Spatafora J."/>
            <person name="Veneault-Fourrey C."/>
            <person name="Henrissat B."/>
            <person name="Grigoriev I."/>
            <person name="Martin F."/>
            <person name="Perotto S."/>
        </authorList>
    </citation>
    <scope>NUCLEOTIDE SEQUENCE [LARGE SCALE GENOMIC DNA]</scope>
    <source>
        <strain evidence="1 2">UAMH 7357</strain>
    </source>
</reference>
<proteinExistence type="predicted"/>